<dbReference type="AlphaFoldDB" id="A0A941DT99"/>
<evidence type="ECO:0000256" key="6">
    <source>
        <dbReference type="ARBA" id="ARBA00023125"/>
    </source>
</evidence>
<dbReference type="GO" id="GO:0005737">
    <property type="term" value="C:cytoplasm"/>
    <property type="evidence" value="ECO:0007669"/>
    <property type="project" value="UniProtKB-SubCell"/>
</dbReference>
<dbReference type="GO" id="GO:0000156">
    <property type="term" value="F:phosphorelay response regulator activity"/>
    <property type="evidence" value="ECO:0007669"/>
    <property type="project" value="TreeGrafter"/>
</dbReference>
<dbReference type="Proteomes" id="UP000675284">
    <property type="component" value="Unassembled WGS sequence"/>
</dbReference>
<evidence type="ECO:0000256" key="2">
    <source>
        <dbReference type="ARBA" id="ARBA00022490"/>
    </source>
</evidence>
<accession>A0A941DT99</accession>
<dbReference type="SUPFAM" id="SSF52172">
    <property type="entry name" value="CheY-like"/>
    <property type="match status" value="1"/>
</dbReference>
<dbReference type="RefSeq" id="WP_051388377.1">
    <property type="nucleotide sequence ID" value="NZ_BAAACY010000143.1"/>
</dbReference>
<evidence type="ECO:0000313" key="12">
    <source>
        <dbReference type="Proteomes" id="UP000675284"/>
    </source>
</evidence>
<evidence type="ECO:0000259" key="10">
    <source>
        <dbReference type="PROSITE" id="PS50110"/>
    </source>
</evidence>
<evidence type="ECO:0000256" key="8">
    <source>
        <dbReference type="ARBA" id="ARBA00023163"/>
    </source>
</evidence>
<dbReference type="Gene3D" id="3.40.50.2300">
    <property type="match status" value="1"/>
</dbReference>
<evidence type="ECO:0000256" key="9">
    <source>
        <dbReference type="PROSITE-ProRule" id="PRU00169"/>
    </source>
</evidence>
<dbReference type="InterPro" id="IPR001789">
    <property type="entry name" value="Sig_transdc_resp-reg_receiver"/>
</dbReference>
<feature type="modified residue" description="4-aspartylphosphate" evidence="9">
    <location>
        <position position="43"/>
    </location>
</feature>
<feature type="domain" description="Response regulatory" evidence="10">
    <location>
        <begin position="1"/>
        <end position="108"/>
    </location>
</feature>
<dbReference type="InterPro" id="IPR051271">
    <property type="entry name" value="2C-system_Tx_regulators"/>
</dbReference>
<dbReference type="PANTHER" id="PTHR45526:SF1">
    <property type="entry name" value="TRANSCRIPTIONAL REGULATORY PROTEIN DCUR-RELATED"/>
    <property type="match status" value="1"/>
</dbReference>
<evidence type="ECO:0000256" key="7">
    <source>
        <dbReference type="ARBA" id="ARBA00023159"/>
    </source>
</evidence>
<organism evidence="11 12">
    <name type="scientific">Virgibacillus salarius</name>
    <dbReference type="NCBI Taxonomy" id="447199"/>
    <lineage>
        <taxon>Bacteria</taxon>
        <taxon>Bacillati</taxon>
        <taxon>Bacillota</taxon>
        <taxon>Bacilli</taxon>
        <taxon>Bacillales</taxon>
        <taxon>Bacillaceae</taxon>
        <taxon>Virgibacillus</taxon>
    </lineage>
</organism>
<sequence length="213" mass="24501">MVQEVNKRMVERVEGFHVIAIAENGKQGLELCQYNNPDLVLLDIYMPEQDGIAALKALRELELDLEVIIISAANEMNMVRNMLHHGALDYIIKPFKFDRLVLALTKYNRYRRQFNASEKVDQQTIDVLMMQNEQNSRQGHLLPKGLNKQTLNQVIEFLGSQNEPASADKAAESIGIARVTARRYLDYLEKMDRVEIILQYGVVGRPVNRYKLI</sequence>
<dbReference type="InterPro" id="IPR036390">
    <property type="entry name" value="WH_DNA-bd_sf"/>
</dbReference>
<dbReference type="Pfam" id="PF00072">
    <property type="entry name" value="Response_reg"/>
    <property type="match status" value="1"/>
</dbReference>
<name>A0A941DT99_9BACI</name>
<proteinExistence type="predicted"/>
<keyword evidence="4" id="KW-0902">Two-component regulatory system</keyword>
<keyword evidence="8" id="KW-0804">Transcription</keyword>
<dbReference type="EMBL" id="JAGSOT010000003">
    <property type="protein sequence ID" value="MBR7794744.1"/>
    <property type="molecule type" value="Genomic_DNA"/>
</dbReference>
<evidence type="ECO:0000313" key="11">
    <source>
        <dbReference type="EMBL" id="MBR7794744.1"/>
    </source>
</evidence>
<keyword evidence="7" id="KW-0010">Activator</keyword>
<keyword evidence="6" id="KW-0238">DNA-binding</keyword>
<dbReference type="InterPro" id="IPR024187">
    <property type="entry name" value="Sig_transdc_resp-reg_cit/mal"/>
</dbReference>
<keyword evidence="2" id="KW-0963">Cytoplasm</keyword>
<dbReference type="GO" id="GO:0003677">
    <property type="term" value="F:DNA binding"/>
    <property type="evidence" value="ECO:0007669"/>
    <property type="project" value="UniProtKB-KW"/>
</dbReference>
<comment type="caution">
    <text evidence="11">The sequence shown here is derived from an EMBL/GenBank/DDBJ whole genome shotgun (WGS) entry which is preliminary data.</text>
</comment>
<dbReference type="PIRSF" id="PIRSF006171">
    <property type="entry name" value="RR_citrat_malat"/>
    <property type="match status" value="1"/>
</dbReference>
<dbReference type="GO" id="GO:0003700">
    <property type="term" value="F:DNA-binding transcription factor activity"/>
    <property type="evidence" value="ECO:0007669"/>
    <property type="project" value="InterPro"/>
</dbReference>
<gene>
    <name evidence="11" type="ORF">KCX74_01655</name>
</gene>
<dbReference type="InterPro" id="IPR011006">
    <property type="entry name" value="CheY-like_superfamily"/>
</dbReference>
<keyword evidence="3 9" id="KW-0597">Phosphoprotein</keyword>
<protein>
    <submittedName>
        <fullName evidence="11">Response regulator</fullName>
    </submittedName>
</protein>
<evidence type="ECO:0000256" key="1">
    <source>
        <dbReference type="ARBA" id="ARBA00004496"/>
    </source>
</evidence>
<evidence type="ECO:0000256" key="3">
    <source>
        <dbReference type="ARBA" id="ARBA00022553"/>
    </source>
</evidence>
<dbReference type="SUPFAM" id="SSF46785">
    <property type="entry name" value="Winged helix' DNA-binding domain"/>
    <property type="match status" value="1"/>
</dbReference>
<comment type="subcellular location">
    <subcellularLocation>
        <location evidence="1">Cytoplasm</location>
    </subcellularLocation>
</comment>
<evidence type="ECO:0000256" key="4">
    <source>
        <dbReference type="ARBA" id="ARBA00023012"/>
    </source>
</evidence>
<dbReference type="SMART" id="SM00448">
    <property type="entry name" value="REC"/>
    <property type="match status" value="1"/>
</dbReference>
<keyword evidence="5" id="KW-0805">Transcription regulation</keyword>
<reference evidence="11" key="1">
    <citation type="submission" date="2021-04" db="EMBL/GenBank/DDBJ databases">
        <title>Isolation and polyphasic classification of algal microorganism.</title>
        <authorList>
            <person name="Wang S."/>
        </authorList>
    </citation>
    <scope>NUCLEOTIDE SEQUENCE</scope>
    <source>
        <strain evidence="11">720a</strain>
    </source>
</reference>
<evidence type="ECO:0000256" key="5">
    <source>
        <dbReference type="ARBA" id="ARBA00023015"/>
    </source>
</evidence>
<keyword evidence="12" id="KW-1185">Reference proteome</keyword>
<dbReference type="PANTHER" id="PTHR45526">
    <property type="entry name" value="TRANSCRIPTIONAL REGULATORY PROTEIN DPIA"/>
    <property type="match status" value="1"/>
</dbReference>
<dbReference type="PROSITE" id="PS50110">
    <property type="entry name" value="RESPONSE_REGULATORY"/>
    <property type="match status" value="1"/>
</dbReference>